<dbReference type="InterPro" id="IPR010093">
    <property type="entry name" value="SinI_DNA-bd"/>
</dbReference>
<dbReference type="GO" id="GO:0003677">
    <property type="term" value="F:DNA binding"/>
    <property type="evidence" value="ECO:0007669"/>
    <property type="project" value="InterPro"/>
</dbReference>
<feature type="domain" description="Helix-turn-helix" evidence="1">
    <location>
        <begin position="18"/>
        <end position="66"/>
    </location>
</feature>
<dbReference type="InterPro" id="IPR041657">
    <property type="entry name" value="HTH_17"/>
</dbReference>
<evidence type="ECO:0000313" key="2">
    <source>
        <dbReference type="EMBL" id="GAI75046.1"/>
    </source>
</evidence>
<protein>
    <recommendedName>
        <fullName evidence="1">Helix-turn-helix domain-containing protein</fullName>
    </recommendedName>
</protein>
<dbReference type="NCBIfam" id="TIGR01764">
    <property type="entry name" value="excise"/>
    <property type="match status" value="1"/>
</dbReference>
<organism evidence="2">
    <name type="scientific">marine sediment metagenome</name>
    <dbReference type="NCBI Taxonomy" id="412755"/>
    <lineage>
        <taxon>unclassified sequences</taxon>
        <taxon>metagenomes</taxon>
        <taxon>ecological metagenomes</taxon>
    </lineage>
</organism>
<dbReference type="InterPro" id="IPR009061">
    <property type="entry name" value="DNA-bd_dom_put_sf"/>
</dbReference>
<accession>X1S7H7</accession>
<sequence length="70" mass="8032">MIQSYIMTKLIVDTEEIYETNEAARLLGIGYATLYRWIKDGKLIPLRIGGRTFIPKSEVERLKNEKAASD</sequence>
<dbReference type="SUPFAM" id="SSF46955">
    <property type="entry name" value="Putative DNA-binding domain"/>
    <property type="match status" value="1"/>
</dbReference>
<evidence type="ECO:0000259" key="1">
    <source>
        <dbReference type="Pfam" id="PF12728"/>
    </source>
</evidence>
<comment type="caution">
    <text evidence="2">The sequence shown here is derived from an EMBL/GenBank/DDBJ whole genome shotgun (WGS) entry which is preliminary data.</text>
</comment>
<dbReference type="Gene3D" id="1.10.1660.10">
    <property type="match status" value="1"/>
</dbReference>
<dbReference type="AlphaFoldDB" id="X1S7H7"/>
<name>X1S7H7_9ZZZZ</name>
<dbReference type="Pfam" id="PF12728">
    <property type="entry name" value="HTH_17"/>
    <property type="match status" value="1"/>
</dbReference>
<proteinExistence type="predicted"/>
<gene>
    <name evidence="2" type="ORF">S12H4_13395</name>
</gene>
<reference evidence="2" key="1">
    <citation type="journal article" date="2014" name="Front. Microbiol.">
        <title>High frequency of phylogenetically diverse reductive dehalogenase-homologous genes in deep subseafloor sedimentary metagenomes.</title>
        <authorList>
            <person name="Kawai M."/>
            <person name="Futagami T."/>
            <person name="Toyoda A."/>
            <person name="Takaki Y."/>
            <person name="Nishi S."/>
            <person name="Hori S."/>
            <person name="Arai W."/>
            <person name="Tsubouchi T."/>
            <person name="Morono Y."/>
            <person name="Uchiyama I."/>
            <person name="Ito T."/>
            <person name="Fujiyama A."/>
            <person name="Inagaki F."/>
            <person name="Takami H."/>
        </authorList>
    </citation>
    <scope>NUCLEOTIDE SEQUENCE</scope>
    <source>
        <strain evidence="2">Expedition CK06-06</strain>
    </source>
</reference>
<dbReference type="EMBL" id="BARW01006381">
    <property type="protein sequence ID" value="GAI75046.1"/>
    <property type="molecule type" value="Genomic_DNA"/>
</dbReference>